<feature type="signal peptide" evidence="2">
    <location>
        <begin position="1"/>
        <end position="22"/>
    </location>
</feature>
<organism evidence="3 4">
    <name type="scientific">Trinickia fusca</name>
    <dbReference type="NCBI Taxonomy" id="2419777"/>
    <lineage>
        <taxon>Bacteria</taxon>
        <taxon>Pseudomonadati</taxon>
        <taxon>Pseudomonadota</taxon>
        <taxon>Betaproteobacteria</taxon>
        <taxon>Burkholderiales</taxon>
        <taxon>Burkholderiaceae</taxon>
        <taxon>Trinickia</taxon>
    </lineage>
</organism>
<dbReference type="Proteomes" id="UP000280434">
    <property type="component" value="Unassembled WGS sequence"/>
</dbReference>
<feature type="region of interest" description="Disordered" evidence="1">
    <location>
        <begin position="79"/>
        <end position="101"/>
    </location>
</feature>
<reference evidence="3 4" key="1">
    <citation type="submission" date="2018-10" db="EMBL/GenBank/DDBJ databases">
        <title>Paraburkholderia sp. 7MK8-2, isolated from soil.</title>
        <authorList>
            <person name="Gao Z.-H."/>
            <person name="Qiu L.-H."/>
        </authorList>
    </citation>
    <scope>NUCLEOTIDE SEQUENCE [LARGE SCALE GENOMIC DNA]</scope>
    <source>
        <strain evidence="3 4">7MK8-2</strain>
    </source>
</reference>
<dbReference type="Pfam" id="PF13663">
    <property type="entry name" value="DUF4148"/>
    <property type="match status" value="1"/>
</dbReference>
<dbReference type="AlphaFoldDB" id="A0A494XJ77"/>
<evidence type="ECO:0000313" key="3">
    <source>
        <dbReference type="EMBL" id="RKP47613.1"/>
    </source>
</evidence>
<protein>
    <submittedName>
        <fullName evidence="3">DUF4148 domain-containing protein</fullName>
    </submittedName>
</protein>
<name>A0A494XJ77_9BURK</name>
<proteinExistence type="predicted"/>
<evidence type="ECO:0000256" key="2">
    <source>
        <dbReference type="SAM" id="SignalP"/>
    </source>
</evidence>
<feature type="chain" id="PRO_5019832984" evidence="2">
    <location>
        <begin position="23"/>
        <end position="113"/>
    </location>
</feature>
<keyword evidence="4" id="KW-1185">Reference proteome</keyword>
<comment type="caution">
    <text evidence="3">The sequence shown here is derived from an EMBL/GenBank/DDBJ whole genome shotgun (WGS) entry which is preliminary data.</text>
</comment>
<dbReference type="InterPro" id="IPR025421">
    <property type="entry name" value="DUF4148"/>
</dbReference>
<sequence>MKSLVYAVVAASVLSAPLVSFAQSNGPVTRAQVQNELIQLEQAGYNPAAADPYYPNDIQAAQQRVNAQQGNALATADTSGYGGAAAGTAQSGTRIDAPKPMNVDETNALYYGR</sequence>
<accession>A0A494XJ77</accession>
<dbReference type="RefSeq" id="WP_121278558.1">
    <property type="nucleotide sequence ID" value="NZ_RBZV01000005.1"/>
</dbReference>
<dbReference type="OrthoDB" id="9111896at2"/>
<dbReference type="EMBL" id="RBZV01000005">
    <property type="protein sequence ID" value="RKP47613.1"/>
    <property type="molecule type" value="Genomic_DNA"/>
</dbReference>
<gene>
    <name evidence="3" type="ORF">D7S89_15425</name>
</gene>
<evidence type="ECO:0000256" key="1">
    <source>
        <dbReference type="SAM" id="MobiDB-lite"/>
    </source>
</evidence>
<evidence type="ECO:0000313" key="4">
    <source>
        <dbReference type="Proteomes" id="UP000280434"/>
    </source>
</evidence>
<keyword evidence="2" id="KW-0732">Signal</keyword>